<protein>
    <recommendedName>
        <fullName evidence="4">Josephin-like protein</fullName>
    </recommendedName>
</protein>
<evidence type="ECO:0000256" key="1">
    <source>
        <dbReference type="SAM" id="MobiDB-lite"/>
    </source>
</evidence>
<proteinExistence type="predicted"/>
<evidence type="ECO:0000313" key="2">
    <source>
        <dbReference type="EMBL" id="KAK1312405.1"/>
    </source>
</evidence>
<organism evidence="2 3">
    <name type="scientific">Acorus calamus</name>
    <name type="common">Sweet flag</name>
    <dbReference type="NCBI Taxonomy" id="4465"/>
    <lineage>
        <taxon>Eukaryota</taxon>
        <taxon>Viridiplantae</taxon>
        <taxon>Streptophyta</taxon>
        <taxon>Embryophyta</taxon>
        <taxon>Tracheophyta</taxon>
        <taxon>Spermatophyta</taxon>
        <taxon>Magnoliopsida</taxon>
        <taxon>Liliopsida</taxon>
        <taxon>Acoraceae</taxon>
        <taxon>Acorus</taxon>
    </lineage>
</organism>
<accession>A0AAV9EHW4</accession>
<comment type="caution">
    <text evidence="2">The sequence shown here is derived from an EMBL/GenBank/DDBJ whole genome shotgun (WGS) entry which is preliminary data.</text>
</comment>
<feature type="region of interest" description="Disordered" evidence="1">
    <location>
        <begin position="1"/>
        <end position="27"/>
    </location>
</feature>
<dbReference type="EMBL" id="JAUJYO010000007">
    <property type="protein sequence ID" value="KAK1312405.1"/>
    <property type="molecule type" value="Genomic_DNA"/>
</dbReference>
<feature type="compositionally biased region" description="Polar residues" evidence="1">
    <location>
        <begin position="1"/>
        <end position="14"/>
    </location>
</feature>
<gene>
    <name evidence="2" type="ORF">QJS10_CPA07g00363</name>
</gene>
<reference evidence="2" key="2">
    <citation type="submission" date="2023-06" db="EMBL/GenBank/DDBJ databases">
        <authorList>
            <person name="Ma L."/>
            <person name="Liu K.-W."/>
            <person name="Li Z."/>
            <person name="Hsiao Y.-Y."/>
            <person name="Qi Y."/>
            <person name="Fu T."/>
            <person name="Tang G."/>
            <person name="Zhang D."/>
            <person name="Sun W.-H."/>
            <person name="Liu D.-K."/>
            <person name="Li Y."/>
            <person name="Chen G.-Z."/>
            <person name="Liu X.-D."/>
            <person name="Liao X.-Y."/>
            <person name="Jiang Y.-T."/>
            <person name="Yu X."/>
            <person name="Hao Y."/>
            <person name="Huang J."/>
            <person name="Zhao X.-W."/>
            <person name="Ke S."/>
            <person name="Chen Y.-Y."/>
            <person name="Wu W.-L."/>
            <person name="Hsu J.-L."/>
            <person name="Lin Y.-F."/>
            <person name="Huang M.-D."/>
            <person name="Li C.-Y."/>
            <person name="Huang L."/>
            <person name="Wang Z.-W."/>
            <person name="Zhao X."/>
            <person name="Zhong W.-Y."/>
            <person name="Peng D.-H."/>
            <person name="Ahmad S."/>
            <person name="Lan S."/>
            <person name="Zhang J.-S."/>
            <person name="Tsai W.-C."/>
            <person name="Van De Peer Y."/>
            <person name="Liu Z.-J."/>
        </authorList>
    </citation>
    <scope>NUCLEOTIDE SEQUENCE</scope>
    <source>
        <strain evidence="2">CP</strain>
        <tissue evidence="2">Leaves</tissue>
    </source>
</reference>
<dbReference type="Proteomes" id="UP001180020">
    <property type="component" value="Unassembled WGS sequence"/>
</dbReference>
<evidence type="ECO:0008006" key="4">
    <source>
        <dbReference type="Google" id="ProtNLM"/>
    </source>
</evidence>
<sequence>MTVMRTSGIRQSDVNFEDDGVLPPSVKRSSKARPMVCLSFSSSPCISSETLKRRISSRPDPDMARFLAEAESCINVITRNDNGDEEEMGSVPFTASLAADERFGLRFLAVHRNAP</sequence>
<dbReference type="AlphaFoldDB" id="A0AAV9EHW4"/>
<name>A0AAV9EHW4_ACOCL</name>
<reference evidence="2" key="1">
    <citation type="journal article" date="2023" name="Nat. Commun.">
        <title>Diploid and tetraploid genomes of Acorus and the evolution of monocots.</title>
        <authorList>
            <person name="Ma L."/>
            <person name="Liu K.W."/>
            <person name="Li Z."/>
            <person name="Hsiao Y.Y."/>
            <person name="Qi Y."/>
            <person name="Fu T."/>
            <person name="Tang G.D."/>
            <person name="Zhang D."/>
            <person name="Sun W.H."/>
            <person name="Liu D.K."/>
            <person name="Li Y."/>
            <person name="Chen G.Z."/>
            <person name="Liu X.D."/>
            <person name="Liao X.Y."/>
            <person name="Jiang Y.T."/>
            <person name="Yu X."/>
            <person name="Hao Y."/>
            <person name="Huang J."/>
            <person name="Zhao X.W."/>
            <person name="Ke S."/>
            <person name="Chen Y.Y."/>
            <person name="Wu W.L."/>
            <person name="Hsu J.L."/>
            <person name="Lin Y.F."/>
            <person name="Huang M.D."/>
            <person name="Li C.Y."/>
            <person name="Huang L."/>
            <person name="Wang Z.W."/>
            <person name="Zhao X."/>
            <person name="Zhong W.Y."/>
            <person name="Peng D.H."/>
            <person name="Ahmad S."/>
            <person name="Lan S."/>
            <person name="Zhang J.S."/>
            <person name="Tsai W.C."/>
            <person name="Van de Peer Y."/>
            <person name="Liu Z.J."/>
        </authorList>
    </citation>
    <scope>NUCLEOTIDE SEQUENCE</scope>
    <source>
        <strain evidence="2">CP</strain>
    </source>
</reference>
<evidence type="ECO:0000313" key="3">
    <source>
        <dbReference type="Proteomes" id="UP001180020"/>
    </source>
</evidence>
<keyword evidence="3" id="KW-1185">Reference proteome</keyword>